<protein>
    <submittedName>
        <fullName evidence="2">Uncharacterized protein</fullName>
    </submittedName>
</protein>
<dbReference type="EMBL" id="CAJHNH020000480">
    <property type="protein sequence ID" value="CAG5117973.1"/>
    <property type="molecule type" value="Genomic_DNA"/>
</dbReference>
<dbReference type="Proteomes" id="UP000678393">
    <property type="component" value="Unassembled WGS sequence"/>
</dbReference>
<proteinExistence type="predicted"/>
<feature type="non-terminal residue" evidence="2">
    <location>
        <position position="202"/>
    </location>
</feature>
<feature type="compositionally biased region" description="Low complexity" evidence="1">
    <location>
        <begin position="132"/>
        <end position="153"/>
    </location>
</feature>
<feature type="compositionally biased region" description="Polar residues" evidence="1">
    <location>
        <begin position="21"/>
        <end position="31"/>
    </location>
</feature>
<gene>
    <name evidence="2" type="ORF">CUNI_LOCUS3531</name>
</gene>
<accession>A0A8S3YLR3</accession>
<name>A0A8S3YLR3_9EUPU</name>
<feature type="region of interest" description="Disordered" evidence="1">
    <location>
        <begin position="21"/>
        <end position="179"/>
    </location>
</feature>
<reference evidence="2" key="1">
    <citation type="submission" date="2021-04" db="EMBL/GenBank/DDBJ databases">
        <authorList>
            <consortium name="Molecular Ecology Group"/>
        </authorList>
    </citation>
    <scope>NUCLEOTIDE SEQUENCE</scope>
</reference>
<sequence>MLTTLPNLCRSVYKIGLALKTSNGDENSNHSGMKDINGKSNTDVTASPAGGPCDHTGEDGQSELKTNGQTSESPGPSSPPPSPALAPLRVTSASHSPDKGGHYHHHVSSGGGAEYYLSANPDSLGHSYIPASTSHSSSSPSDGCYLSSSASQSGGSGAQSPGENPGERRGSSPTGSQHVVHVHVNPGETFSVRLGDQIQHIQ</sequence>
<dbReference type="AlphaFoldDB" id="A0A8S3YLR3"/>
<organism evidence="2 3">
    <name type="scientific">Candidula unifasciata</name>
    <dbReference type="NCBI Taxonomy" id="100452"/>
    <lineage>
        <taxon>Eukaryota</taxon>
        <taxon>Metazoa</taxon>
        <taxon>Spiralia</taxon>
        <taxon>Lophotrochozoa</taxon>
        <taxon>Mollusca</taxon>
        <taxon>Gastropoda</taxon>
        <taxon>Heterobranchia</taxon>
        <taxon>Euthyneura</taxon>
        <taxon>Panpulmonata</taxon>
        <taxon>Eupulmonata</taxon>
        <taxon>Stylommatophora</taxon>
        <taxon>Helicina</taxon>
        <taxon>Helicoidea</taxon>
        <taxon>Geomitridae</taxon>
        <taxon>Candidula</taxon>
    </lineage>
</organism>
<keyword evidence="3" id="KW-1185">Reference proteome</keyword>
<evidence type="ECO:0000256" key="1">
    <source>
        <dbReference type="SAM" id="MobiDB-lite"/>
    </source>
</evidence>
<evidence type="ECO:0000313" key="3">
    <source>
        <dbReference type="Proteomes" id="UP000678393"/>
    </source>
</evidence>
<evidence type="ECO:0000313" key="2">
    <source>
        <dbReference type="EMBL" id="CAG5117973.1"/>
    </source>
</evidence>
<dbReference type="OrthoDB" id="6162624at2759"/>
<comment type="caution">
    <text evidence="2">The sequence shown here is derived from an EMBL/GenBank/DDBJ whole genome shotgun (WGS) entry which is preliminary data.</text>
</comment>